<proteinExistence type="predicted"/>
<comment type="caution">
    <text evidence="2">The sequence shown here is derived from an EMBL/GenBank/DDBJ whole genome shotgun (WGS) entry which is preliminary data.</text>
</comment>
<organism evidence="2 3">
    <name type="scientific">Sphingomonas hominis</name>
    <dbReference type="NCBI Taxonomy" id="2741495"/>
    <lineage>
        <taxon>Bacteria</taxon>
        <taxon>Pseudomonadati</taxon>
        <taxon>Pseudomonadota</taxon>
        <taxon>Alphaproteobacteria</taxon>
        <taxon>Sphingomonadales</taxon>
        <taxon>Sphingomonadaceae</taxon>
        <taxon>Sphingomonas</taxon>
    </lineage>
</organism>
<dbReference type="InterPro" id="IPR013762">
    <property type="entry name" value="Integrase-like_cat_sf"/>
</dbReference>
<evidence type="ECO:0000313" key="3">
    <source>
        <dbReference type="Proteomes" id="UP000621447"/>
    </source>
</evidence>
<dbReference type="Proteomes" id="UP000621447">
    <property type="component" value="Unassembled WGS sequence"/>
</dbReference>
<keyword evidence="3" id="KW-1185">Reference proteome</keyword>
<evidence type="ECO:0000256" key="1">
    <source>
        <dbReference type="ARBA" id="ARBA00023172"/>
    </source>
</evidence>
<reference evidence="2 3" key="1">
    <citation type="submission" date="2020-06" db="EMBL/GenBank/DDBJ databases">
        <title>Sphingomonas hominis sp. nov., a member of the Sphingomonas, isolated from the hair of a 22-year-old girl.</title>
        <authorList>
            <person name="Zhang D.-F."/>
            <person name="Cui X.-W."/>
        </authorList>
    </citation>
    <scope>NUCLEOTIDE SEQUENCE [LARGE SCALE GENOMIC DNA]</scope>
    <source>
        <strain evidence="2 3">HHU CXW</strain>
    </source>
</reference>
<keyword evidence="1" id="KW-0233">DNA recombination</keyword>
<accession>A0ABX2JDK1</accession>
<dbReference type="SUPFAM" id="SSF56349">
    <property type="entry name" value="DNA breaking-rejoining enzymes"/>
    <property type="match status" value="1"/>
</dbReference>
<dbReference type="RefSeq" id="WP_174192240.1">
    <property type="nucleotide sequence ID" value="NZ_JABULH010000001.1"/>
</dbReference>
<dbReference type="EMBL" id="JABULH010000001">
    <property type="protein sequence ID" value="NTS64192.1"/>
    <property type="molecule type" value="Genomic_DNA"/>
</dbReference>
<dbReference type="InterPro" id="IPR011010">
    <property type="entry name" value="DNA_brk_join_enz"/>
</dbReference>
<evidence type="ECO:0000313" key="2">
    <source>
        <dbReference type="EMBL" id="NTS64192.1"/>
    </source>
</evidence>
<name>A0ABX2JDK1_9SPHN</name>
<dbReference type="Gene3D" id="1.10.443.10">
    <property type="entry name" value="Intergrase catalytic core"/>
    <property type="match status" value="1"/>
</dbReference>
<gene>
    <name evidence="2" type="ORF">HRV97_03320</name>
</gene>
<sequence>MRISTLASVRLPAYVQAHKRATGEPAYFWVRPRWAAPPAARHGKTCPVTSSPLGTDLAVAIERANALNEAFKQWREGEGAKLTPGTVQWLFDWYRRLEKFTELRHNTRAGYRIAMDAVEAMAMRAGTFGQRRAAAVDATAADTLYRKAREKHGERQGAYMMQVCRLVWNQASRHHKATGIKASENPFAGMGIKSSSGAGRGNRAATRAEYDAYRAAAHELGRPSMAVAAAICFEACQRVYDAFGYEDPDGRISRGIRWGSYVPGVSIGLVQSKTGNVVTIPLADGTGADRVELYPELEAELARLTRGDDDELIVRDERTGERYTKDYVTKLHRRIKKKAELGADVKFTSFRHGGITEIGDSGTDDVRAVSGHSTLEVTRIYNKANQEKAVRIAAKRREHIAVIAAGAALDDSEDDTRSTAE</sequence>
<protein>
    <submittedName>
        <fullName evidence="2">Site-specific integrase</fullName>
    </submittedName>
</protein>